<comment type="caution">
    <text evidence="1">The sequence shown here is derived from an EMBL/GenBank/DDBJ whole genome shotgun (WGS) entry which is preliminary data.</text>
</comment>
<keyword evidence="2" id="KW-1185">Reference proteome</keyword>
<reference evidence="1" key="1">
    <citation type="submission" date="2020-05" db="EMBL/GenBank/DDBJ databases">
        <title>Large-scale comparative analyses of tick genomes elucidate their genetic diversity and vector capacities.</title>
        <authorList>
            <person name="Jia N."/>
            <person name="Wang J."/>
            <person name="Shi W."/>
            <person name="Du L."/>
            <person name="Sun Y."/>
            <person name="Zhan W."/>
            <person name="Jiang J."/>
            <person name="Wang Q."/>
            <person name="Zhang B."/>
            <person name="Ji P."/>
            <person name="Sakyi L.B."/>
            <person name="Cui X."/>
            <person name="Yuan T."/>
            <person name="Jiang B."/>
            <person name="Yang W."/>
            <person name="Lam T.T.-Y."/>
            <person name="Chang Q."/>
            <person name="Ding S."/>
            <person name="Wang X."/>
            <person name="Zhu J."/>
            <person name="Ruan X."/>
            <person name="Zhao L."/>
            <person name="Wei J."/>
            <person name="Que T."/>
            <person name="Du C."/>
            <person name="Cheng J."/>
            <person name="Dai P."/>
            <person name="Han X."/>
            <person name="Huang E."/>
            <person name="Gao Y."/>
            <person name="Liu J."/>
            <person name="Shao H."/>
            <person name="Ye R."/>
            <person name="Li L."/>
            <person name="Wei W."/>
            <person name="Wang X."/>
            <person name="Wang C."/>
            <person name="Yang T."/>
            <person name="Huo Q."/>
            <person name="Li W."/>
            <person name="Guo W."/>
            <person name="Chen H."/>
            <person name="Zhou L."/>
            <person name="Ni X."/>
            <person name="Tian J."/>
            <person name="Zhou Y."/>
            <person name="Sheng Y."/>
            <person name="Liu T."/>
            <person name="Pan Y."/>
            <person name="Xia L."/>
            <person name="Li J."/>
            <person name="Zhao F."/>
            <person name="Cao W."/>
        </authorList>
    </citation>
    <scope>NUCLEOTIDE SEQUENCE</scope>
    <source>
        <strain evidence="1">Dsil-2018</strain>
    </source>
</reference>
<name>A0ACB8CY45_DERSI</name>
<sequence length="452" mass="50328">MMFLLRFLRLRGWATYLPANELIIGACRAAASHIGTRLPNPYDRDGAHMSQPVLSLPSARTFEVMLTTEPRTIESGKCTCRYGSLDYKSPFVGNKQPAELSPFYALKHFPGIVSPFTEALQEMARSEADLISIEAEQEARRVSQLEKIIQLLPAPCNALHVLQISGTYPKLSVAAKDYVQLMTQEQKEFYQTNIVCESLSDLCVATMGQSSCLRWHKEKKFRISSTTSHTILHARRSPEEVARAILNSRPFSTEATAYGLRTEPLARMEFERQLGVEVVEMGLLIHPDQPWLCGSPDGMFYLSGETCLLEIKCPHKCKEADMFDSSGESILDYIQGTGSNRRLKTTHRYFTQHHTSIFNAPEHARFTYFKLKSERPPKLREEEVNGCTSAAARDELAVFEPGGQQFGVPGANEARGPAWRDVRGKVQSIAEPGVDEGVRGNRAPAASARGAG</sequence>
<organism evidence="1 2">
    <name type="scientific">Dermacentor silvarum</name>
    <name type="common">Tick</name>
    <dbReference type="NCBI Taxonomy" id="543639"/>
    <lineage>
        <taxon>Eukaryota</taxon>
        <taxon>Metazoa</taxon>
        <taxon>Ecdysozoa</taxon>
        <taxon>Arthropoda</taxon>
        <taxon>Chelicerata</taxon>
        <taxon>Arachnida</taxon>
        <taxon>Acari</taxon>
        <taxon>Parasitiformes</taxon>
        <taxon>Ixodida</taxon>
        <taxon>Ixodoidea</taxon>
        <taxon>Ixodidae</taxon>
        <taxon>Rhipicephalinae</taxon>
        <taxon>Dermacentor</taxon>
    </lineage>
</organism>
<protein>
    <submittedName>
        <fullName evidence="1">Uncharacterized protein</fullName>
    </submittedName>
</protein>
<evidence type="ECO:0000313" key="2">
    <source>
        <dbReference type="Proteomes" id="UP000821865"/>
    </source>
</evidence>
<proteinExistence type="predicted"/>
<dbReference type="EMBL" id="CM023473">
    <property type="protein sequence ID" value="KAH7954132.1"/>
    <property type="molecule type" value="Genomic_DNA"/>
</dbReference>
<gene>
    <name evidence="1" type="ORF">HPB49_015911</name>
</gene>
<accession>A0ACB8CY45</accession>
<evidence type="ECO:0000313" key="1">
    <source>
        <dbReference type="EMBL" id="KAH7954132.1"/>
    </source>
</evidence>
<dbReference type="Proteomes" id="UP000821865">
    <property type="component" value="Chromosome 4"/>
</dbReference>